<evidence type="ECO:0000256" key="2">
    <source>
        <dbReference type="SAM" id="SignalP"/>
    </source>
</evidence>
<dbReference type="GO" id="GO:0005783">
    <property type="term" value="C:endoplasmic reticulum"/>
    <property type="evidence" value="ECO:0007669"/>
    <property type="project" value="TreeGrafter"/>
</dbReference>
<evidence type="ECO:0000313" key="4">
    <source>
        <dbReference type="EMBL" id="JAS45332.1"/>
    </source>
</evidence>
<evidence type="ECO:0000259" key="3">
    <source>
        <dbReference type="Pfam" id="PF11938"/>
    </source>
</evidence>
<reference evidence="4" key="1">
    <citation type="submission" date="2015-11" db="EMBL/GenBank/DDBJ databases">
        <title>De novo transcriptome assembly of four potential Pierce s Disease insect vectors from Arizona vineyards.</title>
        <authorList>
            <person name="Tassone E.E."/>
        </authorList>
    </citation>
    <scope>NUCLEOTIDE SEQUENCE</scope>
</reference>
<dbReference type="InterPro" id="IPR021852">
    <property type="entry name" value="DUF3456"/>
</dbReference>
<proteinExistence type="inferred from homology"/>
<dbReference type="InterPro" id="IPR042415">
    <property type="entry name" value="CNPY"/>
</dbReference>
<dbReference type="AlphaFoldDB" id="A0A1B6F505"/>
<dbReference type="Pfam" id="PF11938">
    <property type="entry name" value="DUF3456"/>
    <property type="match status" value="1"/>
</dbReference>
<organism evidence="4">
    <name type="scientific">Cuerna arida</name>
    <dbReference type="NCBI Taxonomy" id="1464854"/>
    <lineage>
        <taxon>Eukaryota</taxon>
        <taxon>Metazoa</taxon>
        <taxon>Ecdysozoa</taxon>
        <taxon>Arthropoda</taxon>
        <taxon>Hexapoda</taxon>
        <taxon>Insecta</taxon>
        <taxon>Pterygota</taxon>
        <taxon>Neoptera</taxon>
        <taxon>Paraneoptera</taxon>
        <taxon>Hemiptera</taxon>
        <taxon>Auchenorrhyncha</taxon>
        <taxon>Membracoidea</taxon>
        <taxon>Cicadellidae</taxon>
        <taxon>Cicadellinae</taxon>
        <taxon>Proconiini</taxon>
        <taxon>Cuerna</taxon>
    </lineage>
</organism>
<gene>
    <name evidence="4" type="ORF">g.27837</name>
</gene>
<dbReference type="EMBL" id="GECZ01024437">
    <property type="protein sequence ID" value="JAS45332.1"/>
    <property type="molecule type" value="Transcribed_RNA"/>
</dbReference>
<protein>
    <recommendedName>
        <fullName evidence="3">DUF3456 domain-containing protein</fullName>
    </recommendedName>
</protein>
<feature type="signal peptide" evidence="2">
    <location>
        <begin position="1"/>
        <end position="20"/>
    </location>
</feature>
<dbReference type="PANTHER" id="PTHR13341:SF2">
    <property type="entry name" value="PROTEIN SEELE"/>
    <property type="match status" value="1"/>
</dbReference>
<sequence length="190" mass="21926">MHRLICLVLAVSFPLETVVCKRFDLKQMKCLVCQRVVEEIEKEIDKIDPSRKVDVGSYRLDNQGEIKKSSVELRRSEVFLTDVIEKTCDKMDDYVRATYKSNGQLIVLKLVSDDGKMNPDLGEVDIVTDGDIESLKFYCESILEEYEDVAMKLFRSGVDNIDIRLCSDSAHFCNQSLDDEYNFEEEKDEL</sequence>
<accession>A0A1B6F505</accession>
<feature type="chain" id="PRO_5008582601" description="DUF3456 domain-containing protein" evidence="2">
    <location>
        <begin position="21"/>
        <end position="190"/>
    </location>
</feature>
<evidence type="ECO:0000256" key="1">
    <source>
        <dbReference type="ARBA" id="ARBA00007285"/>
    </source>
</evidence>
<dbReference type="Gene3D" id="1.10.225.10">
    <property type="entry name" value="Saposin-like"/>
    <property type="match status" value="1"/>
</dbReference>
<name>A0A1B6F505_9HEMI</name>
<feature type="domain" description="DUF3456" evidence="3">
    <location>
        <begin position="29"/>
        <end position="173"/>
    </location>
</feature>
<comment type="similarity">
    <text evidence="1">Belongs to the canopy family.</text>
</comment>
<keyword evidence="2" id="KW-0732">Signal</keyword>
<dbReference type="PANTHER" id="PTHR13341">
    <property type="entry name" value="MIR-INTERACTING SAPOSIN-LIKE PROTEIN"/>
    <property type="match status" value="1"/>
</dbReference>